<evidence type="ECO:0000313" key="1">
    <source>
        <dbReference type="EMBL" id="GFE54765.1"/>
    </source>
</evidence>
<dbReference type="EMBL" id="BLIY01000017">
    <property type="protein sequence ID" value="GFE54765.1"/>
    <property type="molecule type" value="Genomic_DNA"/>
</dbReference>
<dbReference type="Proteomes" id="UP001057455">
    <property type="component" value="Unassembled WGS sequence"/>
</dbReference>
<dbReference type="AlphaFoldDB" id="A0A9W5WV81"/>
<reference evidence="1" key="1">
    <citation type="submission" date="2019-12" db="EMBL/GenBank/DDBJ databases">
        <title>Genome sequence of Babesia ovis.</title>
        <authorList>
            <person name="Yamagishi J."/>
            <person name="Sevinc F."/>
            <person name="Xuan X."/>
        </authorList>
    </citation>
    <scope>NUCLEOTIDE SEQUENCE</scope>
    <source>
        <strain evidence="1">Selcuk</strain>
    </source>
</reference>
<keyword evidence="2" id="KW-1185">Reference proteome</keyword>
<dbReference type="OrthoDB" id="311468at2759"/>
<name>A0A9W5WV81_BABOV</name>
<comment type="caution">
    <text evidence="1">The sequence shown here is derived from an EMBL/GenBank/DDBJ whole genome shotgun (WGS) entry which is preliminary data.</text>
</comment>
<sequence>MVTSSNDLYDRNLGGRLKLKGLKSKGLRPKRAAAEDNAQAKANTLKEVEGTGRIVSSGNTIQGFGTKFVDEVVVGDSIIVKHPLSNANEERTVESILSNRTICVDDAFSNDLITTTVYIIRKAAEADGVTHDAIPGATAKKASTITVREKTGMWSYKTTTKVVKAQMSAEDRLNERVKHSRDKYCW</sequence>
<evidence type="ECO:0000313" key="2">
    <source>
        <dbReference type="Proteomes" id="UP001057455"/>
    </source>
</evidence>
<protein>
    <submittedName>
        <fullName evidence="1">Uncharacterized protein</fullName>
    </submittedName>
</protein>
<proteinExistence type="predicted"/>
<accession>A0A9W5WV81</accession>
<organism evidence="1 2">
    <name type="scientific">Babesia ovis</name>
    <dbReference type="NCBI Taxonomy" id="5869"/>
    <lineage>
        <taxon>Eukaryota</taxon>
        <taxon>Sar</taxon>
        <taxon>Alveolata</taxon>
        <taxon>Apicomplexa</taxon>
        <taxon>Aconoidasida</taxon>
        <taxon>Piroplasmida</taxon>
        <taxon>Babesiidae</taxon>
        <taxon>Babesia</taxon>
    </lineage>
</organism>
<gene>
    <name evidence="1" type="ORF">BaOVIS_021690</name>
</gene>